<evidence type="ECO:0000259" key="1">
    <source>
        <dbReference type="SMART" id="SM00966"/>
    </source>
</evidence>
<name>A0A1F5G0E2_9BACT</name>
<gene>
    <name evidence="2" type="ORF">A2164_04605</name>
</gene>
<organism evidence="2 3">
    <name type="scientific">Candidatus Curtissbacteria bacterium RBG_13_35_7</name>
    <dbReference type="NCBI Taxonomy" id="1797705"/>
    <lineage>
        <taxon>Bacteria</taxon>
        <taxon>Candidatus Curtissiibacteriota</taxon>
    </lineage>
</organism>
<reference evidence="2 3" key="1">
    <citation type="journal article" date="2016" name="Nat. Commun.">
        <title>Thousands of microbial genomes shed light on interconnected biogeochemical processes in an aquifer system.</title>
        <authorList>
            <person name="Anantharaman K."/>
            <person name="Brown C.T."/>
            <person name="Hug L.A."/>
            <person name="Sharon I."/>
            <person name="Castelle C.J."/>
            <person name="Probst A.J."/>
            <person name="Thomas B.C."/>
            <person name="Singh A."/>
            <person name="Wilkins M.J."/>
            <person name="Karaoz U."/>
            <person name="Brodie E.L."/>
            <person name="Williams K.H."/>
            <person name="Hubbard S.S."/>
            <person name="Banfield J.F."/>
        </authorList>
    </citation>
    <scope>NUCLEOTIDE SEQUENCE [LARGE SCALE GENOMIC DNA]</scope>
</reference>
<dbReference type="EMBL" id="MFAT01000071">
    <property type="protein sequence ID" value="OGD85343.1"/>
    <property type="molecule type" value="Genomic_DNA"/>
</dbReference>
<dbReference type="InterPro" id="IPR007159">
    <property type="entry name" value="SpoVT-AbrB_dom"/>
</dbReference>
<dbReference type="NCBIfam" id="TIGR01439">
    <property type="entry name" value="lp_hng_hel_AbrB"/>
    <property type="match status" value="1"/>
</dbReference>
<dbReference type="Pfam" id="PF04014">
    <property type="entry name" value="MazE_antitoxin"/>
    <property type="match status" value="1"/>
</dbReference>
<feature type="domain" description="SpoVT-AbrB" evidence="1">
    <location>
        <begin position="4"/>
        <end position="49"/>
    </location>
</feature>
<dbReference type="AlphaFoldDB" id="A0A1F5G0E2"/>
<evidence type="ECO:0000313" key="3">
    <source>
        <dbReference type="Proteomes" id="UP000176317"/>
    </source>
</evidence>
<dbReference type="SUPFAM" id="SSF89447">
    <property type="entry name" value="AbrB/MazE/MraZ-like"/>
    <property type="match status" value="1"/>
</dbReference>
<sequence>MHTTTVTQKGQVTIPISIRKALRVKPGQKVSFEKKKEQIIIKSAIDFFSLKESIKTKRPFDIKAMDKAAEKLVITENAKKQTKNNRY</sequence>
<accession>A0A1F5G0E2</accession>
<dbReference type="GO" id="GO:0003677">
    <property type="term" value="F:DNA binding"/>
    <property type="evidence" value="ECO:0007669"/>
    <property type="project" value="InterPro"/>
</dbReference>
<comment type="caution">
    <text evidence="2">The sequence shown here is derived from an EMBL/GenBank/DDBJ whole genome shotgun (WGS) entry which is preliminary data.</text>
</comment>
<evidence type="ECO:0000313" key="2">
    <source>
        <dbReference type="EMBL" id="OGD85343.1"/>
    </source>
</evidence>
<proteinExistence type="predicted"/>
<dbReference type="Gene3D" id="2.10.260.10">
    <property type="match status" value="1"/>
</dbReference>
<protein>
    <recommendedName>
        <fullName evidence="1">SpoVT-AbrB domain-containing protein</fullName>
    </recommendedName>
</protein>
<dbReference type="Proteomes" id="UP000176317">
    <property type="component" value="Unassembled WGS sequence"/>
</dbReference>
<dbReference type="InterPro" id="IPR037914">
    <property type="entry name" value="SpoVT-AbrB_sf"/>
</dbReference>
<dbReference type="SMART" id="SM00966">
    <property type="entry name" value="SpoVT_AbrB"/>
    <property type="match status" value="1"/>
</dbReference>